<sequence length="245" mass="26947">MVNGSAVPLRRWLPRPLPGTPSRIFCLPYSGAGASMFSRWPDVAGVTGLCPVQLPGRENRLREPHFGTYEQLAEDVVEALLPVMDRPFGLFGHCSSALIAFEIAAVLHREGLPMPRQLFCSSQVAPHEGPYGSYLTMTDEQLRAELFALSDSELDDTVLDLVTEVLRADVEANKAYQRVEPVLLDTSITTIGWSADQEVAPELMSGWEEYSKKVHRVVLPGVHHTFLDAPAALLTQFAEGMASDD</sequence>
<feature type="domain" description="Thioesterase" evidence="2">
    <location>
        <begin position="23"/>
        <end position="234"/>
    </location>
</feature>
<dbReference type="InterPro" id="IPR001031">
    <property type="entry name" value="Thioesterase"/>
</dbReference>
<dbReference type="RefSeq" id="WP_189200168.1">
    <property type="nucleotide sequence ID" value="NZ_BMQQ01000002.1"/>
</dbReference>
<dbReference type="InterPro" id="IPR012223">
    <property type="entry name" value="TEII"/>
</dbReference>
<gene>
    <name evidence="3" type="ORF">GCM10014713_10940</name>
</gene>
<organism evidence="3 4">
    <name type="scientific">Streptomyces purpureus</name>
    <dbReference type="NCBI Taxonomy" id="1951"/>
    <lineage>
        <taxon>Bacteria</taxon>
        <taxon>Bacillati</taxon>
        <taxon>Actinomycetota</taxon>
        <taxon>Actinomycetes</taxon>
        <taxon>Kitasatosporales</taxon>
        <taxon>Streptomycetaceae</taxon>
        <taxon>Streptomyces</taxon>
    </lineage>
</organism>
<comment type="similarity">
    <text evidence="1">Belongs to the thioesterase family.</text>
</comment>
<reference evidence="3" key="1">
    <citation type="journal article" date="2014" name="Int. J. Syst. Evol. Microbiol.">
        <title>Complete genome sequence of Corynebacterium casei LMG S-19264T (=DSM 44701T), isolated from a smear-ripened cheese.</title>
        <authorList>
            <consortium name="US DOE Joint Genome Institute (JGI-PGF)"/>
            <person name="Walter F."/>
            <person name="Albersmeier A."/>
            <person name="Kalinowski J."/>
            <person name="Ruckert C."/>
        </authorList>
    </citation>
    <scope>NUCLEOTIDE SEQUENCE</scope>
    <source>
        <strain evidence="3">JCM 3172</strain>
    </source>
</reference>
<dbReference type="EMBL" id="BMQQ01000002">
    <property type="protein sequence ID" value="GGT19718.1"/>
    <property type="molecule type" value="Genomic_DNA"/>
</dbReference>
<evidence type="ECO:0000313" key="4">
    <source>
        <dbReference type="Proteomes" id="UP000619486"/>
    </source>
</evidence>
<evidence type="ECO:0000256" key="1">
    <source>
        <dbReference type="ARBA" id="ARBA00007169"/>
    </source>
</evidence>
<name>A0A918GZI5_9ACTN</name>
<dbReference type="Proteomes" id="UP000619486">
    <property type="component" value="Unassembled WGS sequence"/>
</dbReference>
<protein>
    <submittedName>
        <fullName evidence="3">Thioesterase</fullName>
    </submittedName>
</protein>
<proteinExistence type="inferred from homology"/>
<evidence type="ECO:0000259" key="2">
    <source>
        <dbReference type="Pfam" id="PF00975"/>
    </source>
</evidence>
<reference evidence="3" key="2">
    <citation type="submission" date="2020-09" db="EMBL/GenBank/DDBJ databases">
        <authorList>
            <person name="Sun Q."/>
            <person name="Ohkuma M."/>
        </authorList>
    </citation>
    <scope>NUCLEOTIDE SEQUENCE</scope>
    <source>
        <strain evidence="3">JCM 3172</strain>
    </source>
</reference>
<dbReference type="Gene3D" id="3.40.50.1820">
    <property type="entry name" value="alpha/beta hydrolase"/>
    <property type="match status" value="1"/>
</dbReference>
<accession>A0A918GZI5</accession>
<keyword evidence="4" id="KW-1185">Reference proteome</keyword>
<dbReference type="SUPFAM" id="SSF53474">
    <property type="entry name" value="alpha/beta-Hydrolases"/>
    <property type="match status" value="1"/>
</dbReference>
<comment type="caution">
    <text evidence="3">The sequence shown here is derived from an EMBL/GenBank/DDBJ whole genome shotgun (WGS) entry which is preliminary data.</text>
</comment>
<dbReference type="Pfam" id="PF00975">
    <property type="entry name" value="Thioesterase"/>
    <property type="match status" value="1"/>
</dbReference>
<dbReference type="PANTHER" id="PTHR11487:SF0">
    <property type="entry name" value="S-ACYL FATTY ACID SYNTHASE THIOESTERASE, MEDIUM CHAIN"/>
    <property type="match status" value="1"/>
</dbReference>
<dbReference type="InterPro" id="IPR029058">
    <property type="entry name" value="AB_hydrolase_fold"/>
</dbReference>
<dbReference type="AlphaFoldDB" id="A0A918GZI5"/>
<dbReference type="PANTHER" id="PTHR11487">
    <property type="entry name" value="THIOESTERASE"/>
    <property type="match status" value="1"/>
</dbReference>
<dbReference type="GO" id="GO:0008610">
    <property type="term" value="P:lipid biosynthetic process"/>
    <property type="evidence" value="ECO:0007669"/>
    <property type="project" value="TreeGrafter"/>
</dbReference>
<evidence type="ECO:0000313" key="3">
    <source>
        <dbReference type="EMBL" id="GGT19718.1"/>
    </source>
</evidence>